<feature type="signal peptide" evidence="2">
    <location>
        <begin position="1"/>
        <end position="18"/>
    </location>
</feature>
<evidence type="ECO:0000256" key="2">
    <source>
        <dbReference type="SAM" id="SignalP"/>
    </source>
</evidence>
<dbReference type="InterPro" id="IPR036236">
    <property type="entry name" value="Znf_C2H2_sf"/>
</dbReference>
<dbReference type="SUPFAM" id="SSF57667">
    <property type="entry name" value="beta-beta-alpha zinc fingers"/>
    <property type="match status" value="1"/>
</dbReference>
<feature type="compositionally biased region" description="Low complexity" evidence="1">
    <location>
        <begin position="91"/>
        <end position="107"/>
    </location>
</feature>
<accession>A0A914M362</accession>
<dbReference type="Proteomes" id="UP000887563">
    <property type="component" value="Unplaced"/>
</dbReference>
<proteinExistence type="predicted"/>
<sequence length="275" mass="31781">MWLLKILIFFLLINYAESGRKKLTDLEKWNNYVKRLGDVDSKNYSVDENGVYCKVCNIKFVTTYHNSGKKHQKKLREKGLLTNAVTIPDLNEINPENNPQNINQQNESNKTSENMAGQYRLGKQTLAEVRDVDPLAQIMEMYTDNEDDTDNDDVQITENSGIGKQTLVEVASSSHVRDVDPLANKNFINIQQQILKNIKFKQNVNVDGNQGGFHLSSLSKQQISDNIREEKINKLSVELRECVAKKKREFEQVIEENIYLKIIFLIFKSYRNDCE</sequence>
<evidence type="ECO:0000313" key="4">
    <source>
        <dbReference type="WBParaSite" id="Minc3s01096g20680"/>
    </source>
</evidence>
<dbReference type="WBParaSite" id="Minc3s01096g20680">
    <property type="protein sequence ID" value="Minc3s01096g20680"/>
    <property type="gene ID" value="Minc3s01096g20680"/>
</dbReference>
<reference evidence="4" key="1">
    <citation type="submission" date="2022-11" db="UniProtKB">
        <authorList>
            <consortium name="WormBaseParasite"/>
        </authorList>
    </citation>
    <scope>IDENTIFICATION</scope>
</reference>
<keyword evidence="3" id="KW-1185">Reference proteome</keyword>
<dbReference type="AlphaFoldDB" id="A0A914M362"/>
<feature type="chain" id="PRO_5036973878" evidence="2">
    <location>
        <begin position="19"/>
        <end position="275"/>
    </location>
</feature>
<name>A0A914M362_MELIC</name>
<evidence type="ECO:0000313" key="3">
    <source>
        <dbReference type="Proteomes" id="UP000887563"/>
    </source>
</evidence>
<protein>
    <submittedName>
        <fullName evidence="4">Candidate secreted effector</fullName>
    </submittedName>
</protein>
<organism evidence="3 4">
    <name type="scientific">Meloidogyne incognita</name>
    <name type="common">Southern root-knot nematode worm</name>
    <name type="synonym">Oxyuris incognita</name>
    <dbReference type="NCBI Taxonomy" id="6306"/>
    <lineage>
        <taxon>Eukaryota</taxon>
        <taxon>Metazoa</taxon>
        <taxon>Ecdysozoa</taxon>
        <taxon>Nematoda</taxon>
        <taxon>Chromadorea</taxon>
        <taxon>Rhabditida</taxon>
        <taxon>Tylenchina</taxon>
        <taxon>Tylenchomorpha</taxon>
        <taxon>Tylenchoidea</taxon>
        <taxon>Meloidogynidae</taxon>
        <taxon>Meloidogyninae</taxon>
        <taxon>Meloidogyne</taxon>
        <taxon>Meloidogyne incognita group</taxon>
    </lineage>
</organism>
<feature type="region of interest" description="Disordered" evidence="1">
    <location>
        <begin position="90"/>
        <end position="111"/>
    </location>
</feature>
<keyword evidence="2" id="KW-0732">Signal</keyword>
<evidence type="ECO:0000256" key="1">
    <source>
        <dbReference type="SAM" id="MobiDB-lite"/>
    </source>
</evidence>